<organism evidence="6 7">
    <name type="scientific">Mortierella polycephala</name>
    <dbReference type="NCBI Taxonomy" id="41804"/>
    <lineage>
        <taxon>Eukaryota</taxon>
        <taxon>Fungi</taxon>
        <taxon>Fungi incertae sedis</taxon>
        <taxon>Mucoromycota</taxon>
        <taxon>Mortierellomycotina</taxon>
        <taxon>Mortierellomycetes</taxon>
        <taxon>Mortierellales</taxon>
        <taxon>Mortierellaceae</taxon>
        <taxon>Mortierella</taxon>
    </lineage>
</organism>
<dbReference type="SUPFAM" id="SSF161084">
    <property type="entry name" value="MAPEG domain-like"/>
    <property type="match status" value="1"/>
</dbReference>
<gene>
    <name evidence="6" type="ORF">BG011_008498</name>
</gene>
<dbReference type="PANTHER" id="PTHR10250:SF26">
    <property type="entry name" value="GLUTATHIONE S-TRANSFERASE 3, MITOCHONDRIAL"/>
    <property type="match status" value="1"/>
</dbReference>
<dbReference type="GO" id="GO:0005635">
    <property type="term" value="C:nuclear envelope"/>
    <property type="evidence" value="ECO:0007669"/>
    <property type="project" value="TreeGrafter"/>
</dbReference>
<evidence type="ECO:0000256" key="4">
    <source>
        <dbReference type="ARBA" id="ARBA00023136"/>
    </source>
</evidence>
<sequence length="148" mass="16222">MVTFTLTPDYGYTVAVTVVSTLLVSFFGAKVTSYRDIAKVPLPFLYAEPAECKADHKKLIFNCYQRVHQNTLEGFASYLVTLMFAGLRYPIASAALGSIWCLGRVFYYIGYTSGKPGARQMGVFGHIGEVGLLGLTGKIAYDLIMAQP</sequence>
<dbReference type="GO" id="GO:0004364">
    <property type="term" value="F:glutathione transferase activity"/>
    <property type="evidence" value="ECO:0007669"/>
    <property type="project" value="TreeGrafter"/>
</dbReference>
<dbReference type="Gene3D" id="1.20.120.550">
    <property type="entry name" value="Membrane associated eicosanoid/glutathione metabolism-like domain"/>
    <property type="match status" value="1"/>
</dbReference>
<evidence type="ECO:0000313" key="7">
    <source>
        <dbReference type="Proteomes" id="UP000726737"/>
    </source>
</evidence>
<dbReference type="OrthoDB" id="410651at2759"/>
<protein>
    <recommendedName>
        <fullName evidence="8">Microsomal glutathione S-transferase 3</fullName>
    </recommendedName>
</protein>
<evidence type="ECO:0000256" key="2">
    <source>
        <dbReference type="ARBA" id="ARBA00022692"/>
    </source>
</evidence>
<dbReference type="EMBL" id="JAAAJA010000702">
    <property type="protein sequence ID" value="KAG0250306.1"/>
    <property type="molecule type" value="Genomic_DNA"/>
</dbReference>
<dbReference type="InterPro" id="IPR001129">
    <property type="entry name" value="Membr-assoc_MAPEG"/>
</dbReference>
<keyword evidence="2 5" id="KW-0812">Transmembrane</keyword>
<evidence type="ECO:0008006" key="8">
    <source>
        <dbReference type="Google" id="ProtNLM"/>
    </source>
</evidence>
<dbReference type="Pfam" id="PF01124">
    <property type="entry name" value="MAPEG"/>
    <property type="match status" value="1"/>
</dbReference>
<evidence type="ECO:0000256" key="3">
    <source>
        <dbReference type="ARBA" id="ARBA00022989"/>
    </source>
</evidence>
<dbReference type="InterPro" id="IPR050997">
    <property type="entry name" value="MAPEG"/>
</dbReference>
<keyword evidence="4 5" id="KW-0472">Membrane</keyword>
<comment type="caution">
    <text evidence="6">The sequence shown here is derived from an EMBL/GenBank/DDBJ whole genome shotgun (WGS) entry which is preliminary data.</text>
</comment>
<keyword evidence="7" id="KW-1185">Reference proteome</keyword>
<reference evidence="6" key="1">
    <citation type="journal article" date="2020" name="Fungal Divers.">
        <title>Resolving the Mortierellaceae phylogeny through synthesis of multi-gene phylogenetics and phylogenomics.</title>
        <authorList>
            <person name="Vandepol N."/>
            <person name="Liber J."/>
            <person name="Desiro A."/>
            <person name="Na H."/>
            <person name="Kennedy M."/>
            <person name="Barry K."/>
            <person name="Grigoriev I.V."/>
            <person name="Miller A.N."/>
            <person name="O'Donnell K."/>
            <person name="Stajich J.E."/>
            <person name="Bonito G."/>
        </authorList>
    </citation>
    <scope>NUCLEOTIDE SEQUENCE</scope>
    <source>
        <strain evidence="6">KOD948</strain>
    </source>
</reference>
<name>A0A9P6TXE6_9FUNG</name>
<dbReference type="AlphaFoldDB" id="A0A9P6TXE6"/>
<dbReference type="GO" id="GO:0005783">
    <property type="term" value="C:endoplasmic reticulum"/>
    <property type="evidence" value="ECO:0007669"/>
    <property type="project" value="TreeGrafter"/>
</dbReference>
<evidence type="ECO:0000256" key="1">
    <source>
        <dbReference type="ARBA" id="ARBA00004141"/>
    </source>
</evidence>
<dbReference type="InterPro" id="IPR023352">
    <property type="entry name" value="MAPEG-like_dom_sf"/>
</dbReference>
<accession>A0A9P6TXE6</accession>
<evidence type="ECO:0000256" key="5">
    <source>
        <dbReference type="SAM" id="Phobius"/>
    </source>
</evidence>
<dbReference type="GO" id="GO:0016020">
    <property type="term" value="C:membrane"/>
    <property type="evidence" value="ECO:0007669"/>
    <property type="project" value="UniProtKB-SubCell"/>
</dbReference>
<keyword evidence="3 5" id="KW-1133">Transmembrane helix</keyword>
<comment type="subcellular location">
    <subcellularLocation>
        <location evidence="1">Membrane</location>
        <topology evidence="1">Multi-pass membrane protein</topology>
    </subcellularLocation>
</comment>
<proteinExistence type="predicted"/>
<dbReference type="PANTHER" id="PTHR10250">
    <property type="entry name" value="MICROSOMAL GLUTATHIONE S-TRANSFERASE"/>
    <property type="match status" value="1"/>
</dbReference>
<dbReference type="GO" id="GO:0004602">
    <property type="term" value="F:glutathione peroxidase activity"/>
    <property type="evidence" value="ECO:0007669"/>
    <property type="project" value="TreeGrafter"/>
</dbReference>
<evidence type="ECO:0000313" key="6">
    <source>
        <dbReference type="EMBL" id="KAG0250306.1"/>
    </source>
</evidence>
<dbReference type="Proteomes" id="UP000726737">
    <property type="component" value="Unassembled WGS sequence"/>
</dbReference>
<feature type="transmembrane region" description="Helical" evidence="5">
    <location>
        <begin position="12"/>
        <end position="29"/>
    </location>
</feature>